<comment type="caution">
    <text evidence="2">The sequence shown here is derived from an EMBL/GenBank/DDBJ whole genome shotgun (WGS) entry which is preliminary data.</text>
</comment>
<evidence type="ECO:0000256" key="1">
    <source>
        <dbReference type="SAM" id="SignalP"/>
    </source>
</evidence>
<dbReference type="Proteomes" id="UP000309215">
    <property type="component" value="Unassembled WGS sequence"/>
</dbReference>
<reference evidence="2 3" key="1">
    <citation type="submission" date="2019-04" db="EMBL/GenBank/DDBJ databases">
        <authorList>
            <person name="Li Y."/>
            <person name="Wang J."/>
        </authorList>
    </citation>
    <scope>NUCLEOTIDE SEQUENCE [LARGE SCALE GENOMIC DNA]</scope>
    <source>
        <strain evidence="2 3">DSM 14668</strain>
    </source>
</reference>
<evidence type="ECO:0000313" key="2">
    <source>
        <dbReference type="EMBL" id="TKD12062.1"/>
    </source>
</evidence>
<feature type="signal peptide" evidence="1">
    <location>
        <begin position="1"/>
        <end position="26"/>
    </location>
</feature>
<dbReference type="EMBL" id="SSMQ01000004">
    <property type="protein sequence ID" value="TKD12062.1"/>
    <property type="molecule type" value="Genomic_DNA"/>
</dbReference>
<organism evidence="2 3">
    <name type="scientific">Polyangium fumosum</name>
    <dbReference type="NCBI Taxonomy" id="889272"/>
    <lineage>
        <taxon>Bacteria</taxon>
        <taxon>Pseudomonadati</taxon>
        <taxon>Myxococcota</taxon>
        <taxon>Polyangia</taxon>
        <taxon>Polyangiales</taxon>
        <taxon>Polyangiaceae</taxon>
        <taxon>Polyangium</taxon>
    </lineage>
</organism>
<name>A0A4U1JHK3_9BACT</name>
<dbReference type="RefSeq" id="WP_136927857.1">
    <property type="nucleotide sequence ID" value="NZ_SSMQ01000004.1"/>
</dbReference>
<keyword evidence="1" id="KW-0732">Signal</keyword>
<keyword evidence="3" id="KW-1185">Reference proteome</keyword>
<proteinExistence type="predicted"/>
<sequence>MRTGLRLRLTGALLLALGARAAPAEAAPPPPQAGSGRAVVELVLEVEPPDRIIGTALERHLRAELGARDIDVVVVPSATPAAPSTGPRPIARITLHVEHQASGAFLATIRVGDLIMDKRVERTLDLGRIPANGRALAVAASTDELLRASWMELTIADAPAPILAPPPPVLRAILAPAPPARARPPFLEIGLAGTAVDFFGHRVGFGGAAWVGAWCMSRLLLELRFAADFGLPRASLHGSARADTLGPGLGLAFAFLPPEAPLGVRLEANADVVRVHLVGSASGSATASDGARWTGLAGGTVRGWARTGPIAWTLGVGAVAALHSVAATDDGAVVTAIQGVGGKIDAGISFDLR</sequence>
<evidence type="ECO:0000313" key="3">
    <source>
        <dbReference type="Proteomes" id="UP000309215"/>
    </source>
</evidence>
<evidence type="ECO:0008006" key="4">
    <source>
        <dbReference type="Google" id="ProtNLM"/>
    </source>
</evidence>
<protein>
    <recommendedName>
        <fullName evidence="4">TolB N-terminal domain-containing protein</fullName>
    </recommendedName>
</protein>
<dbReference type="AlphaFoldDB" id="A0A4U1JHK3"/>
<gene>
    <name evidence="2" type="ORF">E8A74_05465</name>
</gene>
<accession>A0A4U1JHK3</accession>
<feature type="chain" id="PRO_5020822145" description="TolB N-terminal domain-containing protein" evidence="1">
    <location>
        <begin position="27"/>
        <end position="353"/>
    </location>
</feature>